<organism evidence="2 3">
    <name type="scientific">Ceratitis capitata</name>
    <name type="common">Mediterranean fruit fly</name>
    <name type="synonym">Tephritis capitata</name>
    <dbReference type="NCBI Taxonomy" id="7213"/>
    <lineage>
        <taxon>Eukaryota</taxon>
        <taxon>Metazoa</taxon>
        <taxon>Ecdysozoa</taxon>
        <taxon>Arthropoda</taxon>
        <taxon>Hexapoda</taxon>
        <taxon>Insecta</taxon>
        <taxon>Pterygota</taxon>
        <taxon>Neoptera</taxon>
        <taxon>Endopterygota</taxon>
        <taxon>Diptera</taxon>
        <taxon>Brachycera</taxon>
        <taxon>Muscomorpha</taxon>
        <taxon>Tephritoidea</taxon>
        <taxon>Tephritidae</taxon>
        <taxon>Ceratitis</taxon>
        <taxon>Ceratitis</taxon>
    </lineage>
</organism>
<keyword evidence="3" id="KW-1185">Reference proteome</keyword>
<gene>
    <name evidence="2" type="ORF">CCAP1982_LOCUS1707</name>
</gene>
<dbReference type="EMBL" id="CAJHJT010000001">
    <property type="protein sequence ID" value="CAD6992872.1"/>
    <property type="molecule type" value="Genomic_DNA"/>
</dbReference>
<feature type="transmembrane region" description="Helical" evidence="1">
    <location>
        <begin position="71"/>
        <end position="98"/>
    </location>
</feature>
<comment type="caution">
    <text evidence="2">The sequence shown here is derived from an EMBL/GenBank/DDBJ whole genome shotgun (WGS) entry which is preliminary data.</text>
</comment>
<dbReference type="AlphaFoldDB" id="A0A811U1A3"/>
<reference evidence="2" key="1">
    <citation type="submission" date="2020-11" db="EMBL/GenBank/DDBJ databases">
        <authorList>
            <person name="Whitehead M."/>
        </authorList>
    </citation>
    <scope>NUCLEOTIDE SEQUENCE</scope>
    <source>
        <strain evidence="2">EGII</strain>
    </source>
</reference>
<proteinExistence type="predicted"/>
<keyword evidence="1" id="KW-0812">Transmembrane</keyword>
<evidence type="ECO:0000313" key="2">
    <source>
        <dbReference type="EMBL" id="CAD6992872.1"/>
    </source>
</evidence>
<name>A0A811U1A3_CERCA</name>
<accession>A0A811U1A3</accession>
<keyword evidence="1" id="KW-0472">Membrane</keyword>
<keyword evidence="1" id="KW-1133">Transmembrane helix</keyword>
<dbReference type="Proteomes" id="UP000606786">
    <property type="component" value="Unassembled WGS sequence"/>
</dbReference>
<sequence>MYVYRREYSEEPFRRPNLFLATHTHIPTKSRQTLTGPDSRQHSSVLVFVLSLRATSKGTTRMRRKNSLARTLTLFSFWPTAVEAAAVVVLVVAVAVAASGALAV</sequence>
<evidence type="ECO:0000313" key="3">
    <source>
        <dbReference type="Proteomes" id="UP000606786"/>
    </source>
</evidence>
<evidence type="ECO:0000256" key="1">
    <source>
        <dbReference type="SAM" id="Phobius"/>
    </source>
</evidence>
<protein>
    <submittedName>
        <fullName evidence="2">(Mediterranean fruit fly) hypothetical protein</fullName>
    </submittedName>
</protein>